<evidence type="ECO:0000313" key="1">
    <source>
        <dbReference type="EMBL" id="CAF9927749.1"/>
    </source>
</evidence>
<accession>A0A8H3FQW6</accession>
<dbReference type="Proteomes" id="UP000664521">
    <property type="component" value="Unassembled WGS sequence"/>
</dbReference>
<evidence type="ECO:0000313" key="2">
    <source>
        <dbReference type="Proteomes" id="UP000664521"/>
    </source>
</evidence>
<sequence length="200" mass="22247">MFIPRTDFGTTVQAGPRLPRGGTPLSAAALNQIGANYPANVQAALQRAVHDRGVLVYTKRDGARAYVWYRYSLSKYGFETFAGTIMTIGDTLRVRMARYNGPLGNHDMSGTVANLTYIRRIHARRFQFSLQLPTLPNSAPTAPITLFTGTVGPILATLAQHDFTMERENRFSETVHLFRQGLDYGSIDECKIMAKTVNYP</sequence>
<dbReference type="AlphaFoldDB" id="A0A8H3FQW6"/>
<dbReference type="EMBL" id="CAJPDS010000045">
    <property type="protein sequence ID" value="CAF9927749.1"/>
    <property type="molecule type" value="Genomic_DNA"/>
</dbReference>
<gene>
    <name evidence="1" type="ORF">HETSPECPRED_006670</name>
</gene>
<proteinExistence type="predicted"/>
<comment type="caution">
    <text evidence="1">The sequence shown here is derived from an EMBL/GenBank/DDBJ whole genome shotgun (WGS) entry which is preliminary data.</text>
</comment>
<protein>
    <submittedName>
        <fullName evidence="1">Uncharacterized protein</fullName>
    </submittedName>
</protein>
<name>A0A8H3FQW6_9LECA</name>
<keyword evidence="2" id="KW-1185">Reference proteome</keyword>
<organism evidence="1 2">
    <name type="scientific">Heterodermia speciosa</name>
    <dbReference type="NCBI Taxonomy" id="116794"/>
    <lineage>
        <taxon>Eukaryota</taxon>
        <taxon>Fungi</taxon>
        <taxon>Dikarya</taxon>
        <taxon>Ascomycota</taxon>
        <taxon>Pezizomycotina</taxon>
        <taxon>Lecanoromycetes</taxon>
        <taxon>OSLEUM clade</taxon>
        <taxon>Lecanoromycetidae</taxon>
        <taxon>Caliciales</taxon>
        <taxon>Physciaceae</taxon>
        <taxon>Heterodermia</taxon>
    </lineage>
</organism>
<reference evidence="1" key="1">
    <citation type="submission" date="2021-03" db="EMBL/GenBank/DDBJ databases">
        <authorList>
            <person name="Tagirdzhanova G."/>
        </authorList>
    </citation>
    <scope>NUCLEOTIDE SEQUENCE</scope>
</reference>